<keyword evidence="1" id="KW-0472">Membrane</keyword>
<feature type="transmembrane region" description="Helical" evidence="1">
    <location>
        <begin position="6"/>
        <end position="22"/>
    </location>
</feature>
<protein>
    <submittedName>
        <fullName evidence="2">Uncharacterized protein</fullName>
    </submittedName>
</protein>
<proteinExistence type="predicted"/>
<evidence type="ECO:0000313" key="2">
    <source>
        <dbReference type="EMBL" id="MBM7714775.1"/>
    </source>
</evidence>
<keyword evidence="1" id="KW-0812">Transmembrane</keyword>
<keyword evidence="3" id="KW-1185">Reference proteome</keyword>
<feature type="transmembrane region" description="Helical" evidence="1">
    <location>
        <begin position="72"/>
        <end position="93"/>
    </location>
</feature>
<comment type="caution">
    <text evidence="2">The sequence shown here is derived from an EMBL/GenBank/DDBJ whole genome shotgun (WGS) entry which is preliminary data.</text>
</comment>
<evidence type="ECO:0000256" key="1">
    <source>
        <dbReference type="SAM" id="Phobius"/>
    </source>
</evidence>
<feature type="transmembrane region" description="Helical" evidence="1">
    <location>
        <begin position="34"/>
        <end position="52"/>
    </location>
</feature>
<dbReference type="EMBL" id="JAFBFH010000009">
    <property type="protein sequence ID" value="MBM7714775.1"/>
    <property type="molecule type" value="Genomic_DNA"/>
</dbReference>
<feature type="transmembrane region" description="Helical" evidence="1">
    <location>
        <begin position="144"/>
        <end position="171"/>
    </location>
</feature>
<sequence>MAPFILVIISIIGYFIILNSKVENKGLIIFEKVISSLISALLISLYFAQLGYTPVENREIGVPYSSFEELFGIYLTFFLPVYLVYGTVLSYFIDYKSAKLEIHNLFLTYVVKLIGYALGGILSVGVLLILISTSTSMLNIDNPFSILASLASGIVPSLLLYHVSLLVNLFLKTLKFYK</sequence>
<accession>A0ABS2R541</accession>
<dbReference type="Proteomes" id="UP000823485">
    <property type="component" value="Unassembled WGS sequence"/>
</dbReference>
<evidence type="ECO:0000313" key="3">
    <source>
        <dbReference type="Proteomes" id="UP000823485"/>
    </source>
</evidence>
<keyword evidence="1" id="KW-1133">Transmembrane helix</keyword>
<gene>
    <name evidence="2" type="ORF">JOC94_001747</name>
</gene>
<reference evidence="2 3" key="1">
    <citation type="submission" date="2021-01" db="EMBL/GenBank/DDBJ databases">
        <title>Genomic Encyclopedia of Type Strains, Phase IV (KMG-IV): sequencing the most valuable type-strain genomes for metagenomic binning, comparative biology and taxonomic classification.</title>
        <authorList>
            <person name="Goeker M."/>
        </authorList>
    </citation>
    <scope>NUCLEOTIDE SEQUENCE [LARGE SCALE GENOMIC DNA]</scope>
    <source>
        <strain evidence="2 3">DSM 105453</strain>
    </source>
</reference>
<name>A0ABS2R541_9BACI</name>
<dbReference type="RefSeq" id="WP_077110126.1">
    <property type="nucleotide sequence ID" value="NZ_JAFBFH010000009.1"/>
</dbReference>
<feature type="transmembrane region" description="Helical" evidence="1">
    <location>
        <begin position="105"/>
        <end position="132"/>
    </location>
</feature>
<organism evidence="2 3">
    <name type="scientific">Siminovitchia thermophila</name>
    <dbReference type="NCBI Taxonomy" id="1245522"/>
    <lineage>
        <taxon>Bacteria</taxon>
        <taxon>Bacillati</taxon>
        <taxon>Bacillota</taxon>
        <taxon>Bacilli</taxon>
        <taxon>Bacillales</taxon>
        <taxon>Bacillaceae</taxon>
        <taxon>Siminovitchia</taxon>
    </lineage>
</organism>